<name>A0ABN9GDI5_9NEOB</name>
<evidence type="ECO:0000313" key="2">
    <source>
        <dbReference type="EMBL" id="CAI9607009.1"/>
    </source>
</evidence>
<sequence>MTLGRKELTSGVIKGLTVCCVGLTVCCMLFHCVLCVCFTL</sequence>
<keyword evidence="3" id="KW-1185">Reference proteome</keyword>
<proteinExistence type="predicted"/>
<evidence type="ECO:0000313" key="3">
    <source>
        <dbReference type="Proteomes" id="UP001162483"/>
    </source>
</evidence>
<reference evidence="2" key="1">
    <citation type="submission" date="2023-05" db="EMBL/GenBank/DDBJ databases">
        <authorList>
            <person name="Stuckert A."/>
        </authorList>
    </citation>
    <scope>NUCLEOTIDE SEQUENCE</scope>
</reference>
<feature type="transmembrane region" description="Helical" evidence="1">
    <location>
        <begin position="12"/>
        <end position="38"/>
    </location>
</feature>
<comment type="caution">
    <text evidence="2">The sequence shown here is derived from an EMBL/GenBank/DDBJ whole genome shotgun (WGS) entry which is preliminary data.</text>
</comment>
<dbReference type="Proteomes" id="UP001162483">
    <property type="component" value="Unassembled WGS sequence"/>
</dbReference>
<dbReference type="EMBL" id="CATNWA010018382">
    <property type="protein sequence ID" value="CAI9607009.1"/>
    <property type="molecule type" value="Genomic_DNA"/>
</dbReference>
<keyword evidence="1" id="KW-0472">Membrane</keyword>
<keyword evidence="1" id="KW-1133">Transmembrane helix</keyword>
<accession>A0ABN9GDI5</accession>
<protein>
    <submittedName>
        <fullName evidence="2">Uncharacterized protein</fullName>
    </submittedName>
</protein>
<evidence type="ECO:0000256" key="1">
    <source>
        <dbReference type="SAM" id="Phobius"/>
    </source>
</evidence>
<organism evidence="2 3">
    <name type="scientific">Staurois parvus</name>
    <dbReference type="NCBI Taxonomy" id="386267"/>
    <lineage>
        <taxon>Eukaryota</taxon>
        <taxon>Metazoa</taxon>
        <taxon>Chordata</taxon>
        <taxon>Craniata</taxon>
        <taxon>Vertebrata</taxon>
        <taxon>Euteleostomi</taxon>
        <taxon>Amphibia</taxon>
        <taxon>Batrachia</taxon>
        <taxon>Anura</taxon>
        <taxon>Neobatrachia</taxon>
        <taxon>Ranoidea</taxon>
        <taxon>Ranidae</taxon>
        <taxon>Staurois</taxon>
    </lineage>
</organism>
<keyword evidence="1" id="KW-0812">Transmembrane</keyword>
<gene>
    <name evidence="2" type="ORF">SPARVUS_LOCUS13869456</name>
</gene>